<reference evidence="7" key="1">
    <citation type="submission" date="2011-11" db="EMBL/GenBank/DDBJ databases">
        <title>Complete sequence of Desulfosporosinus orientis DSM 765.</title>
        <authorList>
            <person name="Lucas S."/>
            <person name="Han J."/>
            <person name="Lapidus A."/>
            <person name="Cheng J.-F."/>
            <person name="Goodwin L."/>
            <person name="Pitluck S."/>
            <person name="Peters L."/>
            <person name="Ovchinnikova G."/>
            <person name="Teshima H."/>
            <person name="Detter J.C."/>
            <person name="Han C."/>
            <person name="Tapia R."/>
            <person name="Land M."/>
            <person name="Hauser L."/>
            <person name="Kyrpides N."/>
            <person name="Ivanova N."/>
            <person name="Pagani I."/>
            <person name="Pester M."/>
            <person name="Spring S."/>
            <person name="Ollivier B."/>
            <person name="Rattei T."/>
            <person name="Klenk H.-P."/>
            <person name="Wagner M."/>
            <person name="Loy A."/>
            <person name="Woyke T."/>
        </authorList>
    </citation>
    <scope>NUCLEOTIDE SEQUENCE [LARGE SCALE GENOMIC DNA]</scope>
    <source>
        <strain evidence="7">ATCC 19365 / DSM 765 / NCIMB 8382 / VKM B-1628</strain>
    </source>
</reference>
<evidence type="ECO:0000256" key="3">
    <source>
        <dbReference type="ARBA" id="ARBA00023004"/>
    </source>
</evidence>
<gene>
    <name evidence="6" type="ordered locus">Desor_4438</name>
</gene>
<evidence type="ECO:0000256" key="1">
    <source>
        <dbReference type="ARBA" id="ARBA00022723"/>
    </source>
</evidence>
<dbReference type="eggNOG" id="COG1908">
    <property type="taxonomic scope" value="Bacteria"/>
</dbReference>
<keyword evidence="7" id="KW-1185">Reference proteome</keyword>
<dbReference type="HOGENOM" id="CLU_095272_2_0_9"/>
<dbReference type="Pfam" id="PF02662">
    <property type="entry name" value="FlpD"/>
    <property type="match status" value="1"/>
</dbReference>
<keyword evidence="2" id="KW-0560">Oxidoreductase</keyword>
<feature type="domain" description="F420-non-reducing hydrogenase iron-sulfur subunit D" evidence="5">
    <location>
        <begin position="16"/>
        <end position="138"/>
    </location>
</feature>
<sequence>MEKRESGNGESFYPKIIAFCCYYCAYSAADLAGSLRLQYPPTVRMIEQPCSGKVDIRLLLQAFEDGADGVYVAGCMDGDCHFLKGNIRAKKRVNAAKKILDKVGVGGERLEMFNLSGSMGPRFAEIANEMTERILRLGPNPLNTARAERARKGEEGDPK</sequence>
<keyword evidence="3" id="KW-0408">Iron</keyword>
<evidence type="ECO:0000313" key="7">
    <source>
        <dbReference type="Proteomes" id="UP000006346"/>
    </source>
</evidence>
<dbReference type="InterPro" id="IPR003813">
    <property type="entry name" value="MvhD/FlpD"/>
</dbReference>
<accession>G7W6Z7</accession>
<dbReference type="GO" id="GO:0016491">
    <property type="term" value="F:oxidoreductase activity"/>
    <property type="evidence" value="ECO:0007669"/>
    <property type="project" value="UniProtKB-KW"/>
</dbReference>
<dbReference type="OrthoDB" id="9785566at2"/>
<protein>
    <submittedName>
        <fullName evidence="6">Coenzyme F420-reducing hydrogenase, delta subunit</fullName>
    </submittedName>
</protein>
<evidence type="ECO:0000259" key="5">
    <source>
        <dbReference type="Pfam" id="PF02662"/>
    </source>
</evidence>
<name>G7W6Z7_DESOD</name>
<keyword evidence="1" id="KW-0479">Metal-binding</keyword>
<dbReference type="PATRIC" id="fig|768706.3.peg.4511"/>
<evidence type="ECO:0000256" key="2">
    <source>
        <dbReference type="ARBA" id="ARBA00023002"/>
    </source>
</evidence>
<dbReference type="GO" id="GO:0051536">
    <property type="term" value="F:iron-sulfur cluster binding"/>
    <property type="evidence" value="ECO:0007669"/>
    <property type="project" value="UniProtKB-KW"/>
</dbReference>
<dbReference type="GO" id="GO:0046872">
    <property type="term" value="F:metal ion binding"/>
    <property type="evidence" value="ECO:0007669"/>
    <property type="project" value="UniProtKB-KW"/>
</dbReference>
<dbReference type="KEGG" id="dor:Desor_4438"/>
<reference evidence="6 7" key="2">
    <citation type="journal article" date="2012" name="J. Bacteriol.">
        <title>Complete genome sequences of Desulfosporosinus orientis DSM765T, Desulfosporosinus youngiae DSM17734T, Desulfosporosinus meridiei DSM13257T, and Desulfosporosinus acidiphilus DSM22704T.</title>
        <authorList>
            <person name="Pester M."/>
            <person name="Brambilla E."/>
            <person name="Alazard D."/>
            <person name="Rattei T."/>
            <person name="Weinmaier T."/>
            <person name="Han J."/>
            <person name="Lucas S."/>
            <person name="Lapidus A."/>
            <person name="Cheng J.F."/>
            <person name="Goodwin L."/>
            <person name="Pitluck S."/>
            <person name="Peters L."/>
            <person name="Ovchinnikova G."/>
            <person name="Teshima H."/>
            <person name="Detter J.C."/>
            <person name="Han C.S."/>
            <person name="Tapia R."/>
            <person name="Land M.L."/>
            <person name="Hauser L."/>
            <person name="Kyrpides N.C."/>
            <person name="Ivanova N.N."/>
            <person name="Pagani I."/>
            <person name="Huntmann M."/>
            <person name="Wei C.L."/>
            <person name="Davenport K.W."/>
            <person name="Daligault H."/>
            <person name="Chain P.S."/>
            <person name="Chen A."/>
            <person name="Mavromatis K."/>
            <person name="Markowitz V."/>
            <person name="Szeto E."/>
            <person name="Mikhailova N."/>
            <person name="Pati A."/>
            <person name="Wagner M."/>
            <person name="Woyke T."/>
            <person name="Ollivier B."/>
            <person name="Klenk H.P."/>
            <person name="Spring S."/>
            <person name="Loy A."/>
        </authorList>
    </citation>
    <scope>NUCLEOTIDE SEQUENCE [LARGE SCALE GENOMIC DNA]</scope>
    <source>
        <strain evidence="7">ATCC 19365 / DSM 765 / NCIMB 8382 / VKM B-1628</strain>
    </source>
</reference>
<evidence type="ECO:0000256" key="4">
    <source>
        <dbReference type="ARBA" id="ARBA00023014"/>
    </source>
</evidence>
<evidence type="ECO:0000313" key="6">
    <source>
        <dbReference type="EMBL" id="AET69854.1"/>
    </source>
</evidence>
<keyword evidence="4" id="KW-0411">Iron-sulfur</keyword>
<dbReference type="AlphaFoldDB" id="G7W6Z7"/>
<dbReference type="EMBL" id="CP003108">
    <property type="protein sequence ID" value="AET69854.1"/>
    <property type="molecule type" value="Genomic_DNA"/>
</dbReference>
<organism evidence="6 7">
    <name type="scientific">Desulfosporosinus orientis (strain ATCC 19365 / DSM 765 / NCIMB 8382 / VKM B-1628 / Singapore I)</name>
    <name type="common">Desulfotomaculum orientis</name>
    <dbReference type="NCBI Taxonomy" id="768706"/>
    <lineage>
        <taxon>Bacteria</taxon>
        <taxon>Bacillati</taxon>
        <taxon>Bacillota</taxon>
        <taxon>Clostridia</taxon>
        <taxon>Eubacteriales</taxon>
        <taxon>Desulfitobacteriaceae</taxon>
        <taxon>Desulfosporosinus</taxon>
    </lineage>
</organism>
<proteinExistence type="predicted"/>
<dbReference type="STRING" id="768706.Desor_4438"/>
<dbReference type="RefSeq" id="WP_014186661.1">
    <property type="nucleotide sequence ID" value="NC_016584.1"/>
</dbReference>
<dbReference type="Proteomes" id="UP000006346">
    <property type="component" value="Chromosome"/>
</dbReference>